<dbReference type="EMBL" id="BMRP01000050">
    <property type="protein sequence ID" value="GGU95868.1"/>
    <property type="molecule type" value="Genomic_DNA"/>
</dbReference>
<name>A0ABQ2VNP9_9ACTN</name>
<proteinExistence type="predicted"/>
<evidence type="ECO:0000256" key="1">
    <source>
        <dbReference type="SAM" id="MobiDB-lite"/>
    </source>
</evidence>
<reference evidence="3" key="1">
    <citation type="journal article" date="2019" name="Int. J. Syst. Evol. Microbiol.">
        <title>The Global Catalogue of Microorganisms (GCM) 10K type strain sequencing project: providing services to taxonomists for standard genome sequencing and annotation.</title>
        <authorList>
            <consortium name="The Broad Institute Genomics Platform"/>
            <consortium name="The Broad Institute Genome Sequencing Center for Infectious Disease"/>
            <person name="Wu L."/>
            <person name="Ma J."/>
        </authorList>
    </citation>
    <scope>NUCLEOTIDE SEQUENCE [LARGE SCALE GENOMIC DNA]</scope>
    <source>
        <strain evidence="3">JCM 3399</strain>
    </source>
</reference>
<organism evidence="2 3">
    <name type="scientific">Streptomyces albospinus</name>
    <dbReference type="NCBI Taxonomy" id="285515"/>
    <lineage>
        <taxon>Bacteria</taxon>
        <taxon>Bacillati</taxon>
        <taxon>Actinomycetota</taxon>
        <taxon>Actinomycetes</taxon>
        <taxon>Kitasatosporales</taxon>
        <taxon>Streptomycetaceae</taxon>
        <taxon>Streptomyces</taxon>
    </lineage>
</organism>
<feature type="region of interest" description="Disordered" evidence="1">
    <location>
        <begin position="73"/>
        <end position="113"/>
    </location>
</feature>
<evidence type="ECO:0000313" key="3">
    <source>
        <dbReference type="Proteomes" id="UP000654471"/>
    </source>
</evidence>
<keyword evidence="3" id="KW-1185">Reference proteome</keyword>
<sequence length="113" mass="12178">MGTAVVRWKNSTNSVALAAKNAVVTDSDITRHAEGNLVRLASGASRRIPVGRGHVVHQRRAVRHVFRGGVPEPGLFSRAADSTPPPSTGLFIAESAKGSQITLSRRRQRRDES</sequence>
<accession>A0ABQ2VNP9</accession>
<dbReference type="Proteomes" id="UP000654471">
    <property type="component" value="Unassembled WGS sequence"/>
</dbReference>
<feature type="compositionally biased region" description="Basic residues" evidence="1">
    <location>
        <begin position="104"/>
        <end position="113"/>
    </location>
</feature>
<protein>
    <submittedName>
        <fullName evidence="2">Uncharacterized protein</fullName>
    </submittedName>
</protein>
<comment type="caution">
    <text evidence="2">The sequence shown here is derived from an EMBL/GenBank/DDBJ whole genome shotgun (WGS) entry which is preliminary data.</text>
</comment>
<evidence type="ECO:0000313" key="2">
    <source>
        <dbReference type="EMBL" id="GGU95868.1"/>
    </source>
</evidence>
<gene>
    <name evidence="2" type="ORF">GCM10010211_73720</name>
</gene>